<proteinExistence type="predicted"/>
<evidence type="ECO:0000313" key="2">
    <source>
        <dbReference type="Proteomes" id="UP000000305"/>
    </source>
</evidence>
<reference evidence="1 2" key="1">
    <citation type="journal article" date="2011" name="Science">
        <title>The ecoresponsive genome of Daphnia pulex.</title>
        <authorList>
            <person name="Colbourne J.K."/>
            <person name="Pfrender M.E."/>
            <person name="Gilbert D."/>
            <person name="Thomas W.K."/>
            <person name="Tucker A."/>
            <person name="Oakley T.H."/>
            <person name="Tokishita S."/>
            <person name="Aerts A."/>
            <person name="Arnold G.J."/>
            <person name="Basu M.K."/>
            <person name="Bauer D.J."/>
            <person name="Caceres C.E."/>
            <person name="Carmel L."/>
            <person name="Casola C."/>
            <person name="Choi J.H."/>
            <person name="Detter J.C."/>
            <person name="Dong Q."/>
            <person name="Dusheyko S."/>
            <person name="Eads B.D."/>
            <person name="Frohlich T."/>
            <person name="Geiler-Samerotte K.A."/>
            <person name="Gerlach D."/>
            <person name="Hatcher P."/>
            <person name="Jogdeo S."/>
            <person name="Krijgsveld J."/>
            <person name="Kriventseva E.V."/>
            <person name="Kultz D."/>
            <person name="Laforsch C."/>
            <person name="Lindquist E."/>
            <person name="Lopez J."/>
            <person name="Manak J.R."/>
            <person name="Muller J."/>
            <person name="Pangilinan J."/>
            <person name="Patwardhan R.P."/>
            <person name="Pitluck S."/>
            <person name="Pritham E.J."/>
            <person name="Rechtsteiner A."/>
            <person name="Rho M."/>
            <person name="Rogozin I.B."/>
            <person name="Sakarya O."/>
            <person name="Salamov A."/>
            <person name="Schaack S."/>
            <person name="Shapiro H."/>
            <person name="Shiga Y."/>
            <person name="Skalitzky C."/>
            <person name="Smith Z."/>
            <person name="Souvorov A."/>
            <person name="Sung W."/>
            <person name="Tang Z."/>
            <person name="Tsuchiya D."/>
            <person name="Tu H."/>
            <person name="Vos H."/>
            <person name="Wang M."/>
            <person name="Wolf Y.I."/>
            <person name="Yamagata H."/>
            <person name="Yamada T."/>
            <person name="Ye Y."/>
            <person name="Shaw J.R."/>
            <person name="Andrews J."/>
            <person name="Crease T.J."/>
            <person name="Tang H."/>
            <person name="Lucas S.M."/>
            <person name="Robertson H.M."/>
            <person name="Bork P."/>
            <person name="Koonin E.V."/>
            <person name="Zdobnov E.M."/>
            <person name="Grigoriev I.V."/>
            <person name="Lynch M."/>
            <person name="Boore J.L."/>
        </authorList>
    </citation>
    <scope>NUCLEOTIDE SEQUENCE [LARGE SCALE GENOMIC DNA]</scope>
</reference>
<keyword evidence="2" id="KW-1185">Reference proteome</keyword>
<evidence type="ECO:0000313" key="1">
    <source>
        <dbReference type="EMBL" id="EFX68913.1"/>
    </source>
</evidence>
<dbReference type="OrthoDB" id="6376200at2759"/>
<sequence>MAHITIGNVQANQKRRGSPTISLEVLQDDGGVAALLTNVVPDPGAEVSVCGKDIMEAIGLSESHLATSSFDLVMADRSSPLLSIGQRDITVRYGGKSARITVVFCPEISGMLVCRVDCVSLNILHRDYPKPLASINLVMAADVPLPSDDPVAPPSGPFLRGVYIPLEPSAEQISVVEAAIAAEFESVFDQDDGLRQMVGPDMVIQLRDDAVPFYVNGARPIAFGDRAEVKCKLDDLVKKKAHDICGNNQSDES</sequence>
<dbReference type="AlphaFoldDB" id="E9HH76"/>
<accession>E9HH76</accession>
<dbReference type="Proteomes" id="UP000000305">
    <property type="component" value="Unassembled WGS sequence"/>
</dbReference>
<protein>
    <submittedName>
        <fullName evidence="1">Uncharacterized protein</fullName>
    </submittedName>
</protein>
<dbReference type="HOGENOM" id="CLU_095094_0_0_1"/>
<dbReference type="KEGG" id="dpx:DAPPUDRAFT_114157"/>
<dbReference type="PANTHER" id="PTHR33198:SF8">
    <property type="entry name" value="CCHC-TYPE DOMAIN-CONTAINING PROTEIN"/>
    <property type="match status" value="1"/>
</dbReference>
<dbReference type="PhylomeDB" id="E9HH76"/>
<gene>
    <name evidence="1" type="ORF">DAPPUDRAFT_114157</name>
</gene>
<dbReference type="PANTHER" id="PTHR33198">
    <property type="entry name" value="ANK_REP_REGION DOMAIN-CONTAINING PROTEIN-RELATED"/>
    <property type="match status" value="1"/>
</dbReference>
<dbReference type="InParanoid" id="E9HH76"/>
<dbReference type="EMBL" id="GL732646">
    <property type="protein sequence ID" value="EFX68913.1"/>
    <property type="molecule type" value="Genomic_DNA"/>
</dbReference>
<dbReference type="OMA" id="IAVNIEW"/>
<name>E9HH76_DAPPU</name>
<organism evidence="1 2">
    <name type="scientific">Daphnia pulex</name>
    <name type="common">Water flea</name>
    <dbReference type="NCBI Taxonomy" id="6669"/>
    <lineage>
        <taxon>Eukaryota</taxon>
        <taxon>Metazoa</taxon>
        <taxon>Ecdysozoa</taxon>
        <taxon>Arthropoda</taxon>
        <taxon>Crustacea</taxon>
        <taxon>Branchiopoda</taxon>
        <taxon>Diplostraca</taxon>
        <taxon>Cladocera</taxon>
        <taxon>Anomopoda</taxon>
        <taxon>Daphniidae</taxon>
        <taxon>Daphnia</taxon>
    </lineage>
</organism>